<accession>A0A2G9UMH8</accession>
<gene>
    <name evidence="1" type="ORF">TELCIR_06764</name>
</gene>
<protein>
    <submittedName>
        <fullName evidence="1">Uncharacterized protein</fullName>
    </submittedName>
</protein>
<organism evidence="1 2">
    <name type="scientific">Teladorsagia circumcincta</name>
    <name type="common">Brown stomach worm</name>
    <name type="synonym">Ostertagia circumcincta</name>
    <dbReference type="NCBI Taxonomy" id="45464"/>
    <lineage>
        <taxon>Eukaryota</taxon>
        <taxon>Metazoa</taxon>
        <taxon>Ecdysozoa</taxon>
        <taxon>Nematoda</taxon>
        <taxon>Chromadorea</taxon>
        <taxon>Rhabditida</taxon>
        <taxon>Rhabditina</taxon>
        <taxon>Rhabditomorpha</taxon>
        <taxon>Strongyloidea</taxon>
        <taxon>Trichostrongylidae</taxon>
        <taxon>Teladorsagia</taxon>
    </lineage>
</organism>
<feature type="non-terminal residue" evidence="1">
    <location>
        <position position="1"/>
    </location>
</feature>
<dbReference type="EMBL" id="KZ345979">
    <property type="protein sequence ID" value="PIO71346.1"/>
    <property type="molecule type" value="Genomic_DNA"/>
</dbReference>
<dbReference type="AlphaFoldDB" id="A0A2G9UMH8"/>
<dbReference type="Proteomes" id="UP000230423">
    <property type="component" value="Unassembled WGS sequence"/>
</dbReference>
<evidence type="ECO:0000313" key="1">
    <source>
        <dbReference type="EMBL" id="PIO71346.1"/>
    </source>
</evidence>
<dbReference type="OrthoDB" id="26740at2759"/>
<evidence type="ECO:0000313" key="2">
    <source>
        <dbReference type="Proteomes" id="UP000230423"/>
    </source>
</evidence>
<sequence length="69" mass="7568">LPYFIETLELSSLTLGRTAPRIVGVYTPKLNEWGIWVDLEVSQGVSLTGGSEEREGREVSPAARTVHVV</sequence>
<reference evidence="1 2" key="1">
    <citation type="submission" date="2015-09" db="EMBL/GenBank/DDBJ databases">
        <title>Draft genome of the parasitic nematode Teladorsagia circumcincta isolate WARC Sus (inbred).</title>
        <authorList>
            <person name="Mitreva M."/>
        </authorList>
    </citation>
    <scope>NUCLEOTIDE SEQUENCE [LARGE SCALE GENOMIC DNA]</scope>
    <source>
        <strain evidence="1 2">S</strain>
    </source>
</reference>
<name>A0A2G9UMH8_TELCI</name>
<proteinExistence type="predicted"/>
<keyword evidence="2" id="KW-1185">Reference proteome</keyword>